<evidence type="ECO:0000256" key="15">
    <source>
        <dbReference type="ARBA" id="ARBA00023411"/>
    </source>
</evidence>
<feature type="domain" description="DAGKc" evidence="30">
    <location>
        <begin position="74"/>
        <end position="217"/>
    </location>
</feature>
<comment type="similarity">
    <text evidence="21">Belongs to the AGK family.</text>
</comment>
<evidence type="ECO:0000256" key="10">
    <source>
        <dbReference type="ARBA" id="ARBA00022840"/>
    </source>
</evidence>
<evidence type="ECO:0000256" key="16">
    <source>
        <dbReference type="ARBA" id="ARBA00024483"/>
    </source>
</evidence>
<keyword evidence="7" id="KW-0547">Nucleotide-binding</keyword>
<dbReference type="InterPro" id="IPR050187">
    <property type="entry name" value="Lipid_Phosphate_FormReg"/>
</dbReference>
<dbReference type="Proteomes" id="UP000594262">
    <property type="component" value="Unplaced"/>
</dbReference>
<evidence type="ECO:0000256" key="25">
    <source>
        <dbReference type="ARBA" id="ARBA00030553"/>
    </source>
</evidence>
<dbReference type="UniPathway" id="UPA00230"/>
<comment type="subcellular location">
    <subcellularLocation>
        <location evidence="3">Mitochondrion inner membrane</location>
        <topology evidence="3">Peripheral membrane protein</topology>
    </subcellularLocation>
    <subcellularLocation>
        <location evidence="2">Mitochondrion intermembrane space</location>
    </subcellularLocation>
</comment>
<evidence type="ECO:0000256" key="14">
    <source>
        <dbReference type="ARBA" id="ARBA00023371"/>
    </source>
</evidence>
<accession>A0A7M5V002</accession>
<dbReference type="SUPFAM" id="SSF111331">
    <property type="entry name" value="NAD kinase/diacylglycerol kinase-like"/>
    <property type="match status" value="1"/>
</dbReference>
<comment type="catalytic activity">
    <reaction evidence="16">
        <text>1-(5Z,8Z,11Z,14Z-eicosatetraenoyl)-sn-glycerol + ATP = 1-(5Z,8Z,11Z,14Z-eicosatetraenoyl)-sn-glycero-3-phosphate + ADP + H(+)</text>
        <dbReference type="Rhea" id="RHEA:43328"/>
        <dbReference type="ChEBI" id="CHEBI:15378"/>
        <dbReference type="ChEBI" id="CHEBI:30616"/>
        <dbReference type="ChEBI" id="CHEBI:34071"/>
        <dbReference type="ChEBI" id="CHEBI:74938"/>
        <dbReference type="ChEBI" id="CHEBI:456216"/>
    </reaction>
    <physiologicalReaction direction="left-to-right" evidence="16">
        <dbReference type="Rhea" id="RHEA:43329"/>
    </physiologicalReaction>
</comment>
<reference evidence="31" key="1">
    <citation type="submission" date="2021-01" db="UniProtKB">
        <authorList>
            <consortium name="EnsemblMetazoa"/>
        </authorList>
    </citation>
    <scope>IDENTIFICATION</scope>
</reference>
<evidence type="ECO:0000256" key="13">
    <source>
        <dbReference type="ARBA" id="ARBA00023136"/>
    </source>
</evidence>
<comment type="cofactor">
    <cofactor evidence="1">
        <name>Mg(2+)</name>
        <dbReference type="ChEBI" id="CHEBI:18420"/>
    </cofactor>
</comment>
<comment type="pathway">
    <text evidence="4">Lipid metabolism; glycerolipid metabolism.</text>
</comment>
<keyword evidence="9" id="KW-0999">Mitochondrion inner membrane</keyword>
<dbReference type="Pfam" id="PF19712">
    <property type="entry name" value="AGK_C"/>
    <property type="match status" value="1"/>
</dbReference>
<keyword evidence="13" id="KW-0472">Membrane</keyword>
<dbReference type="GO" id="GO:0005758">
    <property type="term" value="C:mitochondrial intermembrane space"/>
    <property type="evidence" value="ECO:0007669"/>
    <property type="project" value="UniProtKB-SubCell"/>
</dbReference>
<comment type="catalytic activity">
    <reaction evidence="27">
        <text>an N-acylsphing-4-enine + ATP = an N-acylsphing-4-enine 1-phosphate + ADP + H(+)</text>
        <dbReference type="Rhea" id="RHEA:17929"/>
        <dbReference type="ChEBI" id="CHEBI:15378"/>
        <dbReference type="ChEBI" id="CHEBI:30616"/>
        <dbReference type="ChEBI" id="CHEBI:52639"/>
        <dbReference type="ChEBI" id="CHEBI:57674"/>
        <dbReference type="ChEBI" id="CHEBI:456216"/>
        <dbReference type="EC" id="2.7.1.138"/>
    </reaction>
    <physiologicalReaction direction="left-to-right" evidence="27">
        <dbReference type="Rhea" id="RHEA:17930"/>
    </physiologicalReaction>
</comment>
<comment type="catalytic activity">
    <reaction evidence="17">
        <text>1-(9Z-octadecenoyl)-sn-glycerol + ATP = 1-(9Z-octadecenoyl)-sn-glycero-3-phosphate + ADP + H(+)</text>
        <dbReference type="Rhea" id="RHEA:41079"/>
        <dbReference type="ChEBI" id="CHEBI:15378"/>
        <dbReference type="ChEBI" id="CHEBI:30616"/>
        <dbReference type="ChEBI" id="CHEBI:74544"/>
        <dbReference type="ChEBI" id="CHEBI:75757"/>
        <dbReference type="ChEBI" id="CHEBI:456216"/>
    </reaction>
    <physiologicalReaction direction="left-to-right" evidence="17">
        <dbReference type="Rhea" id="RHEA:41080"/>
    </physiologicalReaction>
</comment>
<keyword evidence="11" id="KW-0443">Lipid metabolism</keyword>
<evidence type="ECO:0000256" key="4">
    <source>
        <dbReference type="ARBA" id="ARBA00005175"/>
    </source>
</evidence>
<comment type="catalytic activity">
    <reaction evidence="20">
        <text>1-hexadecanoyl-sn-glycerol + ATP = 1-hexadecanoyl-sn-glycero-3-phosphate + ADP + H(+)</text>
        <dbReference type="Rhea" id="RHEA:43308"/>
        <dbReference type="ChEBI" id="CHEBI:15378"/>
        <dbReference type="ChEBI" id="CHEBI:30616"/>
        <dbReference type="ChEBI" id="CHEBI:57518"/>
        <dbReference type="ChEBI" id="CHEBI:75542"/>
        <dbReference type="ChEBI" id="CHEBI:456216"/>
    </reaction>
    <physiologicalReaction direction="left-to-right" evidence="20">
        <dbReference type="Rhea" id="RHEA:43309"/>
    </physiologicalReaction>
</comment>
<evidence type="ECO:0000256" key="19">
    <source>
        <dbReference type="ARBA" id="ARBA00024556"/>
    </source>
</evidence>
<dbReference type="EnsemblMetazoa" id="CLYHEMT005265.1">
    <property type="protein sequence ID" value="CLYHEMP005265.1"/>
    <property type="gene ID" value="CLYHEMG005265"/>
</dbReference>
<dbReference type="EC" id="2.7.1.138" evidence="22"/>
<evidence type="ECO:0000256" key="7">
    <source>
        <dbReference type="ARBA" id="ARBA00022741"/>
    </source>
</evidence>
<dbReference type="GO" id="GO:0047620">
    <property type="term" value="F:acylglycerol kinase activity"/>
    <property type="evidence" value="ECO:0007669"/>
    <property type="project" value="UniProtKB-EC"/>
</dbReference>
<dbReference type="Gene3D" id="3.40.50.10330">
    <property type="entry name" value="Probable inorganic polyphosphate/atp-NAD kinase, domain 1"/>
    <property type="match status" value="1"/>
</dbReference>
<evidence type="ECO:0000256" key="18">
    <source>
        <dbReference type="ARBA" id="ARBA00024512"/>
    </source>
</evidence>
<dbReference type="InterPro" id="IPR016064">
    <property type="entry name" value="NAD/diacylglycerol_kinase_sf"/>
</dbReference>
<keyword evidence="12" id="KW-0496">Mitochondrion</keyword>
<evidence type="ECO:0000256" key="3">
    <source>
        <dbReference type="ARBA" id="ARBA00004637"/>
    </source>
</evidence>
<evidence type="ECO:0000259" key="30">
    <source>
        <dbReference type="PROSITE" id="PS50146"/>
    </source>
</evidence>
<evidence type="ECO:0000256" key="26">
    <source>
        <dbReference type="ARBA" id="ARBA00044480"/>
    </source>
</evidence>
<evidence type="ECO:0000256" key="9">
    <source>
        <dbReference type="ARBA" id="ARBA00022792"/>
    </source>
</evidence>
<comment type="catalytic activity">
    <reaction evidence="29">
        <text>N-(hexanoyl)sphing-4-enine + ATP = N-hexanoylsphing-4-enine 1-phosphate + ADP + H(+)</text>
        <dbReference type="Rhea" id="RHEA:43312"/>
        <dbReference type="ChEBI" id="CHEBI:15378"/>
        <dbReference type="ChEBI" id="CHEBI:30616"/>
        <dbReference type="ChEBI" id="CHEBI:63867"/>
        <dbReference type="ChEBI" id="CHEBI:82959"/>
        <dbReference type="ChEBI" id="CHEBI:456216"/>
    </reaction>
    <physiologicalReaction direction="left-to-right" evidence="29">
        <dbReference type="Rhea" id="RHEA:43313"/>
    </physiologicalReaction>
</comment>
<dbReference type="EC" id="2.7.1.94" evidence="23"/>
<evidence type="ECO:0000256" key="12">
    <source>
        <dbReference type="ARBA" id="ARBA00023128"/>
    </source>
</evidence>
<dbReference type="GO" id="GO:0004143">
    <property type="term" value="F:ATP-dependent diacylglycerol kinase activity"/>
    <property type="evidence" value="ECO:0007669"/>
    <property type="project" value="UniProtKB-EC"/>
</dbReference>
<evidence type="ECO:0000256" key="27">
    <source>
        <dbReference type="ARBA" id="ARBA00048034"/>
    </source>
</evidence>
<name>A0A7M5V002_9CNID</name>
<comment type="catalytic activity">
    <reaction evidence="28">
        <text>a monoacylglycerol + ATP = a monoacyl-sn-glycero-3-phosphate + ADP + H(+)</text>
        <dbReference type="Rhea" id="RHEA:19293"/>
        <dbReference type="ChEBI" id="CHEBI:15378"/>
        <dbReference type="ChEBI" id="CHEBI:17408"/>
        <dbReference type="ChEBI" id="CHEBI:30616"/>
        <dbReference type="ChEBI" id="CHEBI:77589"/>
        <dbReference type="ChEBI" id="CHEBI:456216"/>
        <dbReference type="EC" id="2.7.1.94"/>
    </reaction>
    <physiologicalReaction direction="left-to-right" evidence="28">
        <dbReference type="Rhea" id="RHEA:19294"/>
    </physiologicalReaction>
</comment>
<evidence type="ECO:0000256" key="5">
    <source>
        <dbReference type="ARBA" id="ARBA00012133"/>
    </source>
</evidence>
<sequence length="415" mass="46794">KISKCPVATHVNNQEEHGSMLFTLRKHWKKSLFAACSITYAFHYGSQRFREYLTRRKYFFAAQNYGEAFISPLDKPRRLYVVLNPAASNRKAKKLFQTNAAPLFYLAGIDVTYIQTDYEGHAKTIVNYFDPTIDGIVVVGGNGTIQEVVTGIMRQDEKNPVINIPVGIVPTGEQSNALFKRLFGSDVINVKAICESAMAIIQGQSSLFDVVEVKTDQKSVFALNSIHVGLHQQVKERLDDGKYWILGPLKRYFACGWKTIKNWPPIENGISVTCNKCSPLSSATPQEQPNSHLSKAACYTDKKLTQKESVGSNKITTCGLSVWLTELDQRSSFTVQYNADEVSKTEFIQHGAQWIKNKYKHTPADHLKTVICDELSITLNKGQELSYDIDGEIYDGRPIHVSVYPRKLHMFVPKK</sequence>
<evidence type="ECO:0000256" key="1">
    <source>
        <dbReference type="ARBA" id="ARBA00001946"/>
    </source>
</evidence>
<keyword evidence="10" id="KW-0067">ATP-binding</keyword>
<keyword evidence="8" id="KW-0418">Kinase</keyword>
<dbReference type="EC" id="2.7.1.107" evidence="5"/>
<comment type="catalytic activity">
    <reaction evidence="14">
        <text>1,2-di-(9Z-octadecenoyl)-sn-glycerol + ATP = 1,2-di-(9Z-octadecenoyl)-sn-glycero-3-phosphate + ADP + H(+)</text>
        <dbReference type="Rhea" id="RHEA:40327"/>
        <dbReference type="ChEBI" id="CHEBI:15378"/>
        <dbReference type="ChEBI" id="CHEBI:30616"/>
        <dbReference type="ChEBI" id="CHEBI:52333"/>
        <dbReference type="ChEBI" id="CHEBI:74546"/>
        <dbReference type="ChEBI" id="CHEBI:456216"/>
    </reaction>
    <physiologicalReaction direction="left-to-right" evidence="14">
        <dbReference type="Rhea" id="RHEA:40328"/>
    </physiologicalReaction>
</comment>
<dbReference type="PANTHER" id="PTHR12358">
    <property type="entry name" value="SPHINGOSINE KINASE"/>
    <property type="match status" value="1"/>
</dbReference>
<evidence type="ECO:0000313" key="31">
    <source>
        <dbReference type="EnsemblMetazoa" id="CLYHEMP005265.1"/>
    </source>
</evidence>
<evidence type="ECO:0000256" key="28">
    <source>
        <dbReference type="ARBA" id="ARBA00048663"/>
    </source>
</evidence>
<evidence type="ECO:0000256" key="6">
    <source>
        <dbReference type="ARBA" id="ARBA00022679"/>
    </source>
</evidence>
<dbReference type="GO" id="GO:0001729">
    <property type="term" value="F:ceramide kinase activity"/>
    <property type="evidence" value="ECO:0007669"/>
    <property type="project" value="UniProtKB-EC"/>
</dbReference>
<keyword evidence="6" id="KW-0808">Transferase</keyword>
<dbReference type="GO" id="GO:0046486">
    <property type="term" value="P:glycerolipid metabolic process"/>
    <property type="evidence" value="ECO:0007669"/>
    <property type="project" value="UniProtKB-UniPathway"/>
</dbReference>
<dbReference type="InterPro" id="IPR001206">
    <property type="entry name" value="Diacylglycerol_kinase_cat_dom"/>
</dbReference>
<comment type="catalytic activity">
    <reaction evidence="15">
        <text>a 1,2-diacyl-sn-glycerol + ATP = a 1,2-diacyl-sn-glycero-3-phosphate + ADP + H(+)</text>
        <dbReference type="Rhea" id="RHEA:10272"/>
        <dbReference type="ChEBI" id="CHEBI:15378"/>
        <dbReference type="ChEBI" id="CHEBI:17815"/>
        <dbReference type="ChEBI" id="CHEBI:30616"/>
        <dbReference type="ChEBI" id="CHEBI:58608"/>
        <dbReference type="ChEBI" id="CHEBI:456216"/>
        <dbReference type="EC" id="2.7.1.107"/>
    </reaction>
    <physiologicalReaction direction="left-to-right" evidence="15">
        <dbReference type="Rhea" id="RHEA:10273"/>
    </physiologicalReaction>
</comment>
<dbReference type="PANTHER" id="PTHR12358:SF31">
    <property type="entry name" value="ACYLGLYCEROL KINASE, MITOCHONDRIAL"/>
    <property type="match status" value="1"/>
</dbReference>
<evidence type="ECO:0000313" key="32">
    <source>
        <dbReference type="Proteomes" id="UP000594262"/>
    </source>
</evidence>
<evidence type="ECO:0000256" key="17">
    <source>
        <dbReference type="ARBA" id="ARBA00024505"/>
    </source>
</evidence>
<dbReference type="PROSITE" id="PS50146">
    <property type="entry name" value="DAGK"/>
    <property type="match status" value="1"/>
</dbReference>
<keyword evidence="32" id="KW-1185">Reference proteome</keyword>
<evidence type="ECO:0000256" key="23">
    <source>
        <dbReference type="ARBA" id="ARBA00026098"/>
    </source>
</evidence>
<comment type="catalytic activity">
    <reaction evidence="26">
        <text>a 2-acylglycerol + ATP = a 2-acyl-sn-glycerol 3-phosphate + ADP + H(+)</text>
        <dbReference type="Rhea" id="RHEA:39847"/>
        <dbReference type="ChEBI" id="CHEBI:15378"/>
        <dbReference type="ChEBI" id="CHEBI:17389"/>
        <dbReference type="ChEBI" id="CHEBI:30616"/>
        <dbReference type="ChEBI" id="CHEBI:64982"/>
        <dbReference type="ChEBI" id="CHEBI:456216"/>
    </reaction>
    <physiologicalReaction direction="left-to-right" evidence="26">
        <dbReference type="Rhea" id="RHEA:39848"/>
    </physiologicalReaction>
</comment>
<comment type="catalytic activity">
    <reaction evidence="18">
        <text>a 1-acyl-sn-glycerol + ATP = a 1-acyl-sn-glycero-3-phosphate + ADP + H(+)</text>
        <dbReference type="Rhea" id="RHEA:33747"/>
        <dbReference type="ChEBI" id="CHEBI:15378"/>
        <dbReference type="ChEBI" id="CHEBI:30616"/>
        <dbReference type="ChEBI" id="CHEBI:57970"/>
        <dbReference type="ChEBI" id="CHEBI:64683"/>
        <dbReference type="ChEBI" id="CHEBI:456216"/>
    </reaction>
    <physiologicalReaction direction="left-to-right" evidence="18">
        <dbReference type="Rhea" id="RHEA:33748"/>
    </physiologicalReaction>
</comment>
<evidence type="ECO:0000256" key="29">
    <source>
        <dbReference type="ARBA" id="ARBA00048876"/>
    </source>
</evidence>
<evidence type="ECO:0000256" key="11">
    <source>
        <dbReference type="ARBA" id="ARBA00023098"/>
    </source>
</evidence>
<dbReference type="Pfam" id="PF00781">
    <property type="entry name" value="DAGK_cat"/>
    <property type="match status" value="1"/>
</dbReference>
<organism evidence="31 32">
    <name type="scientific">Clytia hemisphaerica</name>
    <dbReference type="NCBI Taxonomy" id="252671"/>
    <lineage>
        <taxon>Eukaryota</taxon>
        <taxon>Metazoa</taxon>
        <taxon>Cnidaria</taxon>
        <taxon>Hydrozoa</taxon>
        <taxon>Hydroidolina</taxon>
        <taxon>Leptothecata</taxon>
        <taxon>Obeliida</taxon>
        <taxon>Clytiidae</taxon>
        <taxon>Clytia</taxon>
    </lineage>
</organism>
<evidence type="ECO:0000256" key="22">
    <source>
        <dbReference type="ARBA" id="ARBA00026096"/>
    </source>
</evidence>
<comment type="catalytic activity">
    <reaction evidence="19">
        <text>2-(5Z,8Z,11Z,14Z-eicosatetraenoyl)-glycerol + ATP = 2-(5Z,8Z,11Z,14Z-eicosatetraenoyl)-sn-glycero-3-phosphate + ADP + H(+)</text>
        <dbReference type="Rhea" id="RHEA:43316"/>
        <dbReference type="ChEBI" id="CHEBI:15378"/>
        <dbReference type="ChEBI" id="CHEBI:30616"/>
        <dbReference type="ChEBI" id="CHEBI:52392"/>
        <dbReference type="ChEBI" id="CHEBI:78209"/>
        <dbReference type="ChEBI" id="CHEBI:456216"/>
    </reaction>
    <physiologicalReaction direction="left-to-right" evidence="19">
        <dbReference type="Rhea" id="RHEA:43317"/>
    </physiologicalReaction>
</comment>
<evidence type="ECO:0000256" key="2">
    <source>
        <dbReference type="ARBA" id="ARBA00004569"/>
    </source>
</evidence>
<evidence type="ECO:0000256" key="20">
    <source>
        <dbReference type="ARBA" id="ARBA00024636"/>
    </source>
</evidence>
<proteinExistence type="inferred from homology"/>
<dbReference type="InterPro" id="IPR017438">
    <property type="entry name" value="ATP-NAD_kinase_N"/>
</dbReference>
<dbReference type="GO" id="GO:0046512">
    <property type="term" value="P:sphingosine biosynthetic process"/>
    <property type="evidence" value="ECO:0007669"/>
    <property type="project" value="TreeGrafter"/>
</dbReference>
<dbReference type="GO" id="GO:0046513">
    <property type="term" value="P:ceramide biosynthetic process"/>
    <property type="evidence" value="ECO:0007669"/>
    <property type="project" value="TreeGrafter"/>
</dbReference>
<dbReference type="InterPro" id="IPR045579">
    <property type="entry name" value="AGK_C"/>
</dbReference>
<evidence type="ECO:0000256" key="24">
    <source>
        <dbReference type="ARBA" id="ARBA00026142"/>
    </source>
</evidence>
<evidence type="ECO:0000256" key="8">
    <source>
        <dbReference type="ARBA" id="ARBA00022777"/>
    </source>
</evidence>
<dbReference type="GO" id="GO:0005524">
    <property type="term" value="F:ATP binding"/>
    <property type="evidence" value="ECO:0007669"/>
    <property type="project" value="UniProtKB-KW"/>
</dbReference>
<dbReference type="SMART" id="SM00046">
    <property type="entry name" value="DAGKc"/>
    <property type="match status" value="1"/>
</dbReference>
<dbReference type="OrthoDB" id="9979394at2759"/>
<dbReference type="GO" id="GO:0005743">
    <property type="term" value="C:mitochondrial inner membrane"/>
    <property type="evidence" value="ECO:0007669"/>
    <property type="project" value="UniProtKB-SubCell"/>
</dbReference>
<evidence type="ECO:0000256" key="21">
    <source>
        <dbReference type="ARBA" id="ARBA00025749"/>
    </source>
</evidence>
<dbReference type="AlphaFoldDB" id="A0A7M5V002"/>
<protein>
    <recommendedName>
        <fullName evidence="24">Acylglycerol kinase, mitochondrial</fullName>
        <ecNumber evidence="5">2.7.1.107</ecNumber>
        <ecNumber evidence="22">2.7.1.138</ecNumber>
        <ecNumber evidence="23">2.7.1.94</ecNumber>
    </recommendedName>
    <alternativeName>
        <fullName evidence="25">Multiple substrate lipid kinase</fullName>
    </alternativeName>
</protein>